<organism evidence="7">
    <name type="scientific">Lygus hesperus</name>
    <name type="common">Western plant bug</name>
    <dbReference type="NCBI Taxonomy" id="30085"/>
    <lineage>
        <taxon>Eukaryota</taxon>
        <taxon>Metazoa</taxon>
        <taxon>Ecdysozoa</taxon>
        <taxon>Arthropoda</taxon>
        <taxon>Hexapoda</taxon>
        <taxon>Insecta</taxon>
        <taxon>Pterygota</taxon>
        <taxon>Neoptera</taxon>
        <taxon>Paraneoptera</taxon>
        <taxon>Hemiptera</taxon>
        <taxon>Heteroptera</taxon>
        <taxon>Panheteroptera</taxon>
        <taxon>Cimicomorpha</taxon>
        <taxon>Miridae</taxon>
        <taxon>Mirini</taxon>
        <taxon>Lygus</taxon>
    </lineage>
</organism>
<proteinExistence type="predicted"/>
<dbReference type="GO" id="GO:0005829">
    <property type="term" value="C:cytosol"/>
    <property type="evidence" value="ECO:0007669"/>
    <property type="project" value="TreeGrafter"/>
</dbReference>
<dbReference type="PANTHER" id="PTHR43020:SF2">
    <property type="entry name" value="MITOCHONDRIAL TRNA METHYLTHIOTRANSFERASE CDK5RAP1"/>
    <property type="match status" value="1"/>
</dbReference>
<dbReference type="GO" id="GO:0035597">
    <property type="term" value="F:tRNA-2-methylthio-N(6)-dimethylallyladenosine(37) synthase activity"/>
    <property type="evidence" value="ECO:0007669"/>
    <property type="project" value="TreeGrafter"/>
</dbReference>
<gene>
    <name evidence="7" type="primary">cdk5rap1</name>
    <name evidence="7" type="ORF">CM83_5931</name>
</gene>
<dbReference type="AlphaFoldDB" id="A0A0A9WR50"/>
<dbReference type="PROSITE" id="PS51449">
    <property type="entry name" value="MTTASE_N"/>
    <property type="match status" value="1"/>
</dbReference>
<dbReference type="EMBL" id="GBHO01033345">
    <property type="protein sequence ID" value="JAG10259.1"/>
    <property type="molecule type" value="Transcribed_RNA"/>
</dbReference>
<evidence type="ECO:0000256" key="3">
    <source>
        <dbReference type="ARBA" id="ARBA00022723"/>
    </source>
</evidence>
<reference evidence="7" key="1">
    <citation type="journal article" date="2014" name="PLoS ONE">
        <title>Transcriptome-Based Identification of ABC Transporters in the Western Tarnished Plant Bug Lygus hesperus.</title>
        <authorList>
            <person name="Hull J.J."/>
            <person name="Chaney K."/>
            <person name="Geib S.M."/>
            <person name="Fabrick J.A."/>
            <person name="Brent C.S."/>
            <person name="Walsh D."/>
            <person name="Lavine L.C."/>
        </authorList>
    </citation>
    <scope>NUCLEOTIDE SEQUENCE</scope>
</reference>
<feature type="domain" description="MTTase N-terminal" evidence="6">
    <location>
        <begin position="1"/>
        <end position="130"/>
    </location>
</feature>
<feature type="non-terminal residue" evidence="7">
    <location>
        <position position="138"/>
    </location>
</feature>
<evidence type="ECO:0000256" key="4">
    <source>
        <dbReference type="ARBA" id="ARBA00023004"/>
    </source>
</evidence>
<dbReference type="Gene3D" id="3.40.50.12160">
    <property type="entry name" value="Methylthiotransferase, N-terminal domain"/>
    <property type="match status" value="1"/>
</dbReference>
<dbReference type="Pfam" id="PF00919">
    <property type="entry name" value="UPF0004"/>
    <property type="match status" value="1"/>
</dbReference>
<keyword evidence="1" id="KW-0004">4Fe-4S</keyword>
<sequence length="138" mass="15239">MNVADTNVIHTILQSSGLVHTDDKSDADIILLNTCAVRDSAEQRIWGRVGELVSLKRRCTAEQVAKQFDISTPRGLARSYFQTSTPIIGLLGCMAERLKHQILTTQSAVRFIVGPDAYRSLPAYVASTILFVGLHHYP</sequence>
<evidence type="ECO:0000256" key="1">
    <source>
        <dbReference type="ARBA" id="ARBA00022485"/>
    </source>
</evidence>
<evidence type="ECO:0000313" key="7">
    <source>
        <dbReference type="EMBL" id="JAG10259.1"/>
    </source>
</evidence>
<dbReference type="GO" id="GO:0051539">
    <property type="term" value="F:4 iron, 4 sulfur cluster binding"/>
    <property type="evidence" value="ECO:0007669"/>
    <property type="project" value="UniProtKB-KW"/>
</dbReference>
<reference evidence="7" key="2">
    <citation type="submission" date="2014-07" db="EMBL/GenBank/DDBJ databases">
        <authorList>
            <person name="Hull J."/>
        </authorList>
    </citation>
    <scope>NUCLEOTIDE SEQUENCE</scope>
</reference>
<dbReference type="FunFam" id="3.40.50.12160:FF:000003">
    <property type="entry name" value="CDK5 regulatory subunit-associated protein 1"/>
    <property type="match status" value="1"/>
</dbReference>
<keyword evidence="3" id="KW-0479">Metal-binding</keyword>
<dbReference type="GO" id="GO:0046872">
    <property type="term" value="F:metal ion binding"/>
    <property type="evidence" value="ECO:0007669"/>
    <property type="project" value="UniProtKB-KW"/>
</dbReference>
<evidence type="ECO:0000259" key="6">
    <source>
        <dbReference type="PROSITE" id="PS51449"/>
    </source>
</evidence>
<evidence type="ECO:0000256" key="2">
    <source>
        <dbReference type="ARBA" id="ARBA00022691"/>
    </source>
</evidence>
<dbReference type="InterPro" id="IPR013848">
    <property type="entry name" value="Methylthiotransferase_N"/>
</dbReference>
<name>A0A0A9WR50_LYGHE</name>
<protein>
    <submittedName>
        <fullName evidence="7">CDK5RAP1-like protein</fullName>
    </submittedName>
</protein>
<accession>A0A0A9WR50</accession>
<keyword evidence="4" id="KW-0408">Iron</keyword>
<evidence type="ECO:0000256" key="5">
    <source>
        <dbReference type="ARBA" id="ARBA00023014"/>
    </source>
</evidence>
<keyword evidence="5" id="KW-0411">Iron-sulfur</keyword>
<dbReference type="InterPro" id="IPR038135">
    <property type="entry name" value="Methylthiotransferase_N_sf"/>
</dbReference>
<dbReference type="PANTHER" id="PTHR43020">
    <property type="entry name" value="CDK5 REGULATORY SUBUNIT-ASSOCIATED PROTEIN 1"/>
    <property type="match status" value="1"/>
</dbReference>
<keyword evidence="2" id="KW-0949">S-adenosyl-L-methionine</keyword>